<proteinExistence type="predicted"/>
<organism evidence="1 2">
    <name type="scientific">Nephila pilipes</name>
    <name type="common">Giant wood spider</name>
    <name type="synonym">Nephila maculata</name>
    <dbReference type="NCBI Taxonomy" id="299642"/>
    <lineage>
        <taxon>Eukaryota</taxon>
        <taxon>Metazoa</taxon>
        <taxon>Ecdysozoa</taxon>
        <taxon>Arthropoda</taxon>
        <taxon>Chelicerata</taxon>
        <taxon>Arachnida</taxon>
        <taxon>Araneae</taxon>
        <taxon>Araneomorphae</taxon>
        <taxon>Entelegynae</taxon>
        <taxon>Araneoidea</taxon>
        <taxon>Nephilidae</taxon>
        <taxon>Nephila</taxon>
    </lineage>
</organism>
<keyword evidence="2" id="KW-1185">Reference proteome</keyword>
<comment type="caution">
    <text evidence="1">The sequence shown here is derived from an EMBL/GenBank/DDBJ whole genome shotgun (WGS) entry which is preliminary data.</text>
</comment>
<name>A0A8X6PH35_NEPPI</name>
<evidence type="ECO:0000313" key="1">
    <source>
        <dbReference type="EMBL" id="GFT70716.1"/>
    </source>
</evidence>
<sequence>MSNLANLHLFRRGAPDFSSTGPLFPTSSGLSLLGNQPTSQPASRPASQQCGNMRGGGCRWVRAYIYQQHEYPGRGVWSKFTVLNRPSIIISPSICLMRLFRHSRKKGPLFNEISNMQTGQAIMTGWCQRWRADTSGTFRTLQMRSPDESWALLPILHG</sequence>
<dbReference type="Proteomes" id="UP000887013">
    <property type="component" value="Unassembled WGS sequence"/>
</dbReference>
<protein>
    <submittedName>
        <fullName evidence="1">Uncharacterized protein</fullName>
    </submittedName>
</protein>
<dbReference type="EMBL" id="BMAW01020911">
    <property type="protein sequence ID" value="GFT70716.1"/>
    <property type="molecule type" value="Genomic_DNA"/>
</dbReference>
<dbReference type="AlphaFoldDB" id="A0A8X6PH35"/>
<gene>
    <name evidence="1" type="ORF">NPIL_301821</name>
</gene>
<evidence type="ECO:0000313" key="2">
    <source>
        <dbReference type="Proteomes" id="UP000887013"/>
    </source>
</evidence>
<reference evidence="1" key="1">
    <citation type="submission" date="2020-08" db="EMBL/GenBank/DDBJ databases">
        <title>Multicomponent nature underlies the extraordinary mechanical properties of spider dragline silk.</title>
        <authorList>
            <person name="Kono N."/>
            <person name="Nakamura H."/>
            <person name="Mori M."/>
            <person name="Yoshida Y."/>
            <person name="Ohtoshi R."/>
            <person name="Malay A.D."/>
            <person name="Moran D.A.P."/>
            <person name="Tomita M."/>
            <person name="Numata K."/>
            <person name="Arakawa K."/>
        </authorList>
    </citation>
    <scope>NUCLEOTIDE SEQUENCE</scope>
</reference>
<accession>A0A8X6PH35</accession>